<evidence type="ECO:0000256" key="3">
    <source>
        <dbReference type="PROSITE-ProRule" id="PRU00339"/>
    </source>
</evidence>
<dbReference type="RefSeq" id="WP_088859928.1">
    <property type="nucleotide sequence ID" value="NZ_CP022115.1"/>
</dbReference>
<evidence type="ECO:0000256" key="2">
    <source>
        <dbReference type="ARBA" id="ARBA00022803"/>
    </source>
</evidence>
<dbReference type="InterPro" id="IPR011990">
    <property type="entry name" value="TPR-like_helical_dom_sf"/>
</dbReference>
<reference evidence="7" key="1">
    <citation type="submission" date="2017-06" db="EMBL/GenBank/DDBJ databases">
        <title>Whole genome sequence of Laribacter hongkongensis LHGZ1.</title>
        <authorList>
            <person name="Chen D."/>
            <person name="Wu H."/>
            <person name="Chen J."/>
        </authorList>
    </citation>
    <scope>NUCLEOTIDE SEQUENCE [LARGE SCALE GENOMIC DNA]</scope>
    <source>
        <strain evidence="7">LHGZ1</strain>
    </source>
</reference>
<dbReference type="SUPFAM" id="SSF48452">
    <property type="entry name" value="TPR-like"/>
    <property type="match status" value="3"/>
</dbReference>
<evidence type="ECO:0000256" key="4">
    <source>
        <dbReference type="SAM" id="MobiDB-lite"/>
    </source>
</evidence>
<evidence type="ECO:0000256" key="1">
    <source>
        <dbReference type="ARBA" id="ARBA00022737"/>
    </source>
</evidence>
<keyword evidence="5" id="KW-0732">Signal</keyword>
<dbReference type="PROSITE" id="PS51257">
    <property type="entry name" value="PROKAR_LIPOPROTEIN"/>
    <property type="match status" value="1"/>
</dbReference>
<feature type="region of interest" description="Disordered" evidence="4">
    <location>
        <begin position="28"/>
        <end position="47"/>
    </location>
</feature>
<feature type="signal peptide" evidence="5">
    <location>
        <begin position="1"/>
        <end position="27"/>
    </location>
</feature>
<gene>
    <name evidence="6" type="ORF">LHGZ1_0316</name>
</gene>
<organism evidence="6 7">
    <name type="scientific">Laribacter hongkongensis</name>
    <dbReference type="NCBI Taxonomy" id="168471"/>
    <lineage>
        <taxon>Bacteria</taxon>
        <taxon>Pseudomonadati</taxon>
        <taxon>Pseudomonadota</taxon>
        <taxon>Betaproteobacteria</taxon>
        <taxon>Neisseriales</taxon>
        <taxon>Aquaspirillaceae</taxon>
        <taxon>Laribacter</taxon>
    </lineage>
</organism>
<accession>A0A248LEK7</accession>
<dbReference type="AlphaFoldDB" id="A0A248LEK7"/>
<dbReference type="Pfam" id="PF14559">
    <property type="entry name" value="TPR_19"/>
    <property type="match status" value="1"/>
</dbReference>
<dbReference type="Gene3D" id="1.25.40.10">
    <property type="entry name" value="Tetratricopeptide repeat domain"/>
    <property type="match status" value="3"/>
</dbReference>
<keyword evidence="1" id="KW-0677">Repeat</keyword>
<dbReference type="Pfam" id="PF13432">
    <property type="entry name" value="TPR_16"/>
    <property type="match status" value="2"/>
</dbReference>
<dbReference type="PANTHER" id="PTHR45586">
    <property type="entry name" value="TPR REPEAT-CONTAINING PROTEIN PA4667"/>
    <property type="match status" value="1"/>
</dbReference>
<evidence type="ECO:0000256" key="5">
    <source>
        <dbReference type="SAM" id="SignalP"/>
    </source>
</evidence>
<protein>
    <submittedName>
        <fullName evidence="6">TPR repeat protein</fullName>
    </submittedName>
</protein>
<proteinExistence type="predicted"/>
<evidence type="ECO:0000313" key="7">
    <source>
        <dbReference type="Proteomes" id="UP000197424"/>
    </source>
</evidence>
<sequence>MNVTRPALGILLASLLAACSAIRPPVAATPAPAAAPKPSTEDSDESRLPRLELDERILFSVVAGEIAGQRGHTGAAAGTFLELAEETRDPRLARRAAEMALISGNLNQAISSLSLWSALDPESQLARQQLALALVRAGRLADARPLLDFLLNSPAAAAPLFGQLAALAPRQPDKAEALNVVRELAGRYPKLPESRFALAAAATEAGADDEADAAIRELARLSPDWAVPVLWRVERLRTQEPAHAVDFLASALADRPQASIDLQLAYPRLLVAEKRYDEARASFAVLAKQAPDHPDILYALGILAIEQQDYDTAEQDLQAALQKGYRDPDFIHLTLGQLAEERDQPEAASAHYLAVRSGRHYPAAQGRLAGLEAKQGKLESGLARLEQLALQTGGKGAELEVWRAQLARDAGQRERAYRMLGSALKRYPQSYLLWFERGMLADQLNRPLDAEKNLRQALRLEPENAMAQNALGYMLANRGVKLREARSLIEKAVAQEPENGMILDSMGWVEFRLGRYPQALEWLEKAYRRLPDGEIAAHIVETLIKLDRPDEARSRAAKALQDHADHDVLTGTLKRLKLAP</sequence>
<feature type="repeat" description="TPR" evidence="3">
    <location>
        <begin position="431"/>
        <end position="464"/>
    </location>
</feature>
<dbReference type="PANTHER" id="PTHR45586:SF1">
    <property type="entry name" value="LIPOPOLYSACCHARIDE ASSEMBLY PROTEIN B"/>
    <property type="match status" value="1"/>
</dbReference>
<feature type="compositionally biased region" description="Low complexity" evidence="4">
    <location>
        <begin position="28"/>
        <end position="38"/>
    </location>
</feature>
<dbReference type="PROSITE" id="PS50005">
    <property type="entry name" value="TPR"/>
    <property type="match status" value="1"/>
</dbReference>
<dbReference type="InterPro" id="IPR051012">
    <property type="entry name" value="CellSynth/LPSAsmb/PSIAsmb"/>
</dbReference>
<evidence type="ECO:0000313" key="6">
    <source>
        <dbReference type="EMBL" id="ASJ23147.1"/>
    </source>
</evidence>
<dbReference type="SMART" id="SM00028">
    <property type="entry name" value="TPR"/>
    <property type="match status" value="4"/>
</dbReference>
<dbReference type="OrthoDB" id="9766710at2"/>
<feature type="chain" id="PRO_5012964666" evidence="5">
    <location>
        <begin position="28"/>
        <end position="580"/>
    </location>
</feature>
<keyword evidence="2 3" id="KW-0802">TPR repeat</keyword>
<dbReference type="EMBL" id="CP022115">
    <property type="protein sequence ID" value="ASJ23147.1"/>
    <property type="molecule type" value="Genomic_DNA"/>
</dbReference>
<dbReference type="Proteomes" id="UP000197424">
    <property type="component" value="Chromosome"/>
</dbReference>
<dbReference type="InterPro" id="IPR019734">
    <property type="entry name" value="TPR_rpt"/>
</dbReference>
<name>A0A248LEK7_9NEIS</name>